<protein>
    <recommendedName>
        <fullName evidence="8">Pre-mRNA-processing factor 17</fullName>
    </recommendedName>
</protein>
<evidence type="ECO:0000313" key="12">
    <source>
        <dbReference type="Proteomes" id="UP000095751"/>
    </source>
</evidence>
<dbReference type="GO" id="GO:0071013">
    <property type="term" value="C:catalytic step 2 spliceosome"/>
    <property type="evidence" value="ECO:0007669"/>
    <property type="project" value="InterPro"/>
</dbReference>
<comment type="subcellular location">
    <subcellularLocation>
        <location evidence="1">Nucleus</location>
    </subcellularLocation>
</comment>
<dbReference type="SUPFAM" id="SSF50978">
    <property type="entry name" value="WD40 repeat-like"/>
    <property type="match status" value="1"/>
</dbReference>
<dbReference type="InParanoid" id="A0A1E7FSV8"/>
<name>A0A1E7FSV8_9STRA</name>
<proteinExistence type="predicted"/>
<dbReference type="PROSITE" id="PS50294">
    <property type="entry name" value="WD_REPEATS_REGION"/>
    <property type="match status" value="2"/>
</dbReference>
<dbReference type="Pfam" id="PF00400">
    <property type="entry name" value="WD40"/>
    <property type="match status" value="5"/>
</dbReference>
<evidence type="ECO:0000256" key="3">
    <source>
        <dbReference type="ARBA" id="ARBA00022664"/>
    </source>
</evidence>
<keyword evidence="4" id="KW-0747">Spliceosome</keyword>
<evidence type="ECO:0000256" key="6">
    <source>
        <dbReference type="ARBA" id="ARBA00023187"/>
    </source>
</evidence>
<dbReference type="EMBL" id="KV784354">
    <property type="protein sequence ID" value="OEU20913.1"/>
    <property type="molecule type" value="Genomic_DNA"/>
</dbReference>
<evidence type="ECO:0000313" key="11">
    <source>
        <dbReference type="EMBL" id="OEU20913.1"/>
    </source>
</evidence>
<dbReference type="Proteomes" id="UP000095751">
    <property type="component" value="Unassembled WGS sequence"/>
</dbReference>
<keyword evidence="7" id="KW-0539">Nucleus</keyword>
<dbReference type="SMART" id="SM00320">
    <property type="entry name" value="WD40"/>
    <property type="match status" value="6"/>
</dbReference>
<keyword evidence="6" id="KW-0508">mRNA splicing</keyword>
<gene>
    <name evidence="11" type="ORF">FRACYDRAFT_180356</name>
</gene>
<dbReference type="PANTHER" id="PTHR43979">
    <property type="entry name" value="PRE-MRNA-PROCESSING FACTOR 17"/>
    <property type="match status" value="1"/>
</dbReference>
<dbReference type="InterPro" id="IPR015943">
    <property type="entry name" value="WD40/YVTN_repeat-like_dom_sf"/>
</dbReference>
<dbReference type="InterPro" id="IPR036322">
    <property type="entry name" value="WD40_repeat_dom_sf"/>
</dbReference>
<keyword evidence="3" id="KW-0507">mRNA processing</keyword>
<dbReference type="PROSITE" id="PS50082">
    <property type="entry name" value="WD_REPEATS_2"/>
    <property type="match status" value="3"/>
</dbReference>
<keyword evidence="5" id="KW-0677">Repeat</keyword>
<accession>A0A1E7FSV8</accession>
<dbReference type="AlphaFoldDB" id="A0A1E7FSV8"/>
<feature type="region of interest" description="Disordered" evidence="10">
    <location>
        <begin position="1"/>
        <end position="21"/>
    </location>
</feature>
<feature type="repeat" description="WD" evidence="9">
    <location>
        <begin position="291"/>
        <end position="321"/>
    </location>
</feature>
<feature type="repeat" description="WD" evidence="9">
    <location>
        <begin position="103"/>
        <end position="144"/>
    </location>
</feature>
<evidence type="ECO:0000256" key="9">
    <source>
        <dbReference type="PROSITE-ProRule" id="PRU00221"/>
    </source>
</evidence>
<dbReference type="KEGG" id="fcy:FRACYDRAFT_180356"/>
<evidence type="ECO:0000256" key="4">
    <source>
        <dbReference type="ARBA" id="ARBA00022728"/>
    </source>
</evidence>
<sequence>MEPTKTTFHGEAESDYKGRSWMAPPSGMSSVLSLSPTIQEKMDDHKCFVPKKCVHRYTGHNKGVQRIRLFPKTGHLLLSAGLDGKCKVWSVGGVGQRKVMRTYEGHKAAVRDVQFNHDGTRFVSASFDRFLRLWDTESGKVLQTFGNKKVPYCVEFYPKDDNYFVVGCSDNKIVTYDATTGEITQEYNHHLAPINAILFVDDDNGATKMVSSSDDKKILVWEWDIGVPIKYISDPTMHSMPSLAMHPSQQFFVGQSLDNNLVCFQVGQKFKLSKKKKFSGHQVAGYACEPAFSPDGRFLMSGDGKGRIFFWDWKMQKTLQKYKAHDSGPAIACVWHPLEPSVAFTCGWDGVIKMWQ</sequence>
<feature type="compositionally biased region" description="Basic and acidic residues" evidence="10">
    <location>
        <begin position="8"/>
        <end position="18"/>
    </location>
</feature>
<evidence type="ECO:0000256" key="2">
    <source>
        <dbReference type="ARBA" id="ARBA00022574"/>
    </source>
</evidence>
<dbReference type="FunFam" id="2.130.10.10:FF:000034">
    <property type="entry name" value="Pre-mRNA-processing factor 17, putative"/>
    <property type="match status" value="1"/>
</dbReference>
<feature type="repeat" description="WD" evidence="9">
    <location>
        <begin position="57"/>
        <end position="91"/>
    </location>
</feature>
<dbReference type="InterPro" id="IPR032847">
    <property type="entry name" value="PRPF17"/>
</dbReference>
<dbReference type="GO" id="GO:0003729">
    <property type="term" value="F:mRNA binding"/>
    <property type="evidence" value="ECO:0007669"/>
    <property type="project" value="TreeGrafter"/>
</dbReference>
<evidence type="ECO:0000256" key="5">
    <source>
        <dbReference type="ARBA" id="ARBA00022737"/>
    </source>
</evidence>
<reference evidence="11 12" key="1">
    <citation type="submission" date="2016-09" db="EMBL/GenBank/DDBJ databases">
        <title>Extensive genetic diversity and differential bi-allelic expression allows diatom success in the polar Southern Ocean.</title>
        <authorList>
            <consortium name="DOE Joint Genome Institute"/>
            <person name="Mock T."/>
            <person name="Otillar R.P."/>
            <person name="Strauss J."/>
            <person name="Dupont C."/>
            <person name="Frickenhaus S."/>
            <person name="Maumus F."/>
            <person name="Mcmullan M."/>
            <person name="Sanges R."/>
            <person name="Schmutz J."/>
            <person name="Toseland A."/>
            <person name="Valas R."/>
            <person name="Veluchamy A."/>
            <person name="Ward B.J."/>
            <person name="Allen A."/>
            <person name="Barry K."/>
            <person name="Falciatore A."/>
            <person name="Ferrante M."/>
            <person name="Fortunato A.E."/>
            <person name="Gloeckner G."/>
            <person name="Gruber A."/>
            <person name="Hipkin R."/>
            <person name="Janech M."/>
            <person name="Kroth P."/>
            <person name="Leese F."/>
            <person name="Lindquist E."/>
            <person name="Lyon B.R."/>
            <person name="Martin J."/>
            <person name="Mayer C."/>
            <person name="Parker M."/>
            <person name="Quesneville H."/>
            <person name="Raymond J."/>
            <person name="Uhlig C."/>
            <person name="Valentin K.U."/>
            <person name="Worden A.Z."/>
            <person name="Armbrust E.V."/>
            <person name="Bowler C."/>
            <person name="Green B."/>
            <person name="Moulton V."/>
            <person name="Van Oosterhout C."/>
            <person name="Grigoriev I."/>
        </authorList>
    </citation>
    <scope>NUCLEOTIDE SEQUENCE [LARGE SCALE GENOMIC DNA]</scope>
    <source>
        <strain evidence="11 12">CCMP1102</strain>
    </source>
</reference>
<dbReference type="Gene3D" id="2.130.10.10">
    <property type="entry name" value="YVTN repeat-like/Quinoprotein amine dehydrogenase"/>
    <property type="match status" value="1"/>
</dbReference>
<organism evidence="11 12">
    <name type="scientific">Fragilariopsis cylindrus CCMP1102</name>
    <dbReference type="NCBI Taxonomy" id="635003"/>
    <lineage>
        <taxon>Eukaryota</taxon>
        <taxon>Sar</taxon>
        <taxon>Stramenopiles</taxon>
        <taxon>Ochrophyta</taxon>
        <taxon>Bacillariophyta</taxon>
        <taxon>Bacillariophyceae</taxon>
        <taxon>Bacillariophycidae</taxon>
        <taxon>Bacillariales</taxon>
        <taxon>Bacillariaceae</taxon>
        <taxon>Fragilariopsis</taxon>
    </lineage>
</organism>
<dbReference type="GO" id="GO:0000398">
    <property type="term" value="P:mRNA splicing, via spliceosome"/>
    <property type="evidence" value="ECO:0007669"/>
    <property type="project" value="InterPro"/>
</dbReference>
<keyword evidence="12" id="KW-1185">Reference proteome</keyword>
<evidence type="ECO:0000256" key="8">
    <source>
        <dbReference type="ARBA" id="ARBA00068146"/>
    </source>
</evidence>
<dbReference type="PANTHER" id="PTHR43979:SF1">
    <property type="entry name" value="PRE-MRNA-PROCESSING FACTOR 17"/>
    <property type="match status" value="1"/>
</dbReference>
<dbReference type="InterPro" id="IPR001680">
    <property type="entry name" value="WD40_rpt"/>
</dbReference>
<evidence type="ECO:0000256" key="7">
    <source>
        <dbReference type="ARBA" id="ARBA00023242"/>
    </source>
</evidence>
<evidence type="ECO:0000256" key="10">
    <source>
        <dbReference type="SAM" id="MobiDB-lite"/>
    </source>
</evidence>
<dbReference type="OrthoDB" id="10257301at2759"/>
<dbReference type="CDD" id="cd00200">
    <property type="entry name" value="WD40"/>
    <property type="match status" value="1"/>
</dbReference>
<evidence type="ECO:0000256" key="1">
    <source>
        <dbReference type="ARBA" id="ARBA00004123"/>
    </source>
</evidence>
<keyword evidence="2 9" id="KW-0853">WD repeat</keyword>